<evidence type="ECO:0000313" key="4">
    <source>
        <dbReference type="Proteomes" id="UP001225933"/>
    </source>
</evidence>
<feature type="signal peptide" evidence="2">
    <location>
        <begin position="1"/>
        <end position="20"/>
    </location>
</feature>
<keyword evidence="2" id="KW-0732">Signal</keyword>
<dbReference type="EMBL" id="JAUHGV010000002">
    <property type="protein sequence ID" value="MDN4011341.1"/>
    <property type="molecule type" value="Genomic_DNA"/>
</dbReference>
<feature type="chain" id="PRO_5042521698" evidence="2">
    <location>
        <begin position="21"/>
        <end position="428"/>
    </location>
</feature>
<accession>A0AAJ1VJ30</accession>
<comment type="caution">
    <text evidence="3">The sequence shown here is derived from an EMBL/GenBank/DDBJ whole genome shotgun (WGS) entry which is preliminary data.</text>
</comment>
<proteinExistence type="predicted"/>
<protein>
    <submittedName>
        <fullName evidence="3">TolC family protein</fullName>
    </submittedName>
</protein>
<feature type="coiled-coil region" evidence="1">
    <location>
        <begin position="350"/>
        <end position="377"/>
    </location>
</feature>
<dbReference type="AlphaFoldDB" id="A0AAJ1VJ30"/>
<sequence length="428" mass="48815">MIVLRFLLGIAFLFPAMSYAQQTLDYYIQTAKSNSPLIKDNQFQSEAARLELERLKSVYTKPQVGIVANYLMAPVVANNNGKTSLQLSPGNADSYYGQDAGLTNGGLYQGLVQVNQPLFMKSRFSAIADEAGIGIKINQNNIRLTNFELEKIITDQYILCLQDMHQIDFLTKYINILKDQKELTTKLVNSSVIKLSDLSLLDIELQTQLIAQQTMQASYSKNILDMNVLAGIPDSNSSKKITPLDLFLNNDNTESSFTEKYNLDSSRLVAQQKIFELKYEPQWNLFANGGFNTTDASLIYRRIGISAGVSFTMTLFDGRQKAINRTRTNFLLQTTQAYKENFLNQNSVRKNNFLQQINAIEERIRLTETQVKEYDKLLGYYKQELIRGQISVINYVNTIKNAIGLEKDFITMQTNRQLLINAYNYWNK</sequence>
<dbReference type="GO" id="GO:0015562">
    <property type="term" value="F:efflux transmembrane transporter activity"/>
    <property type="evidence" value="ECO:0007669"/>
    <property type="project" value="InterPro"/>
</dbReference>
<keyword evidence="1" id="KW-0175">Coiled coil</keyword>
<organism evidence="3 4">
    <name type="scientific">Chryseobacterium gambrini</name>
    <dbReference type="NCBI Taxonomy" id="373672"/>
    <lineage>
        <taxon>Bacteria</taxon>
        <taxon>Pseudomonadati</taxon>
        <taxon>Bacteroidota</taxon>
        <taxon>Flavobacteriia</taxon>
        <taxon>Flavobacteriales</taxon>
        <taxon>Weeksellaceae</taxon>
        <taxon>Chryseobacterium group</taxon>
        <taxon>Chryseobacterium</taxon>
    </lineage>
</organism>
<reference evidence="3" key="1">
    <citation type="submission" date="2023-06" db="EMBL/GenBank/DDBJ databases">
        <title>Two Chryseobacterium gambrini strains from China.</title>
        <authorList>
            <person name="Zeng J."/>
            <person name="Wu Y."/>
        </authorList>
    </citation>
    <scope>NUCLEOTIDE SEQUENCE</scope>
    <source>
        <strain evidence="3">SQ219</strain>
    </source>
</reference>
<dbReference type="Proteomes" id="UP001225933">
    <property type="component" value="Unassembled WGS sequence"/>
</dbReference>
<gene>
    <name evidence="3" type="ORF">QX233_02595</name>
</gene>
<dbReference type="RefSeq" id="WP_214588860.1">
    <property type="nucleotide sequence ID" value="NZ_JAUHGV010000002.1"/>
</dbReference>
<evidence type="ECO:0000256" key="2">
    <source>
        <dbReference type="SAM" id="SignalP"/>
    </source>
</evidence>
<evidence type="ECO:0000313" key="3">
    <source>
        <dbReference type="EMBL" id="MDN4011341.1"/>
    </source>
</evidence>
<dbReference type="Gene3D" id="1.20.1600.10">
    <property type="entry name" value="Outer membrane efflux proteins (OEP)"/>
    <property type="match status" value="1"/>
</dbReference>
<evidence type="ECO:0000256" key="1">
    <source>
        <dbReference type="SAM" id="Coils"/>
    </source>
</evidence>
<name>A0AAJ1VJ30_9FLAO</name>
<dbReference type="SUPFAM" id="SSF56954">
    <property type="entry name" value="Outer membrane efflux proteins (OEP)"/>
    <property type="match status" value="1"/>
</dbReference>